<reference evidence="1 2" key="1">
    <citation type="journal article" date="2015" name="Genome Biol. Evol.">
        <title>Comparative Genomics of a Bacterivorous Green Alga Reveals Evolutionary Causalities and Consequences of Phago-Mixotrophic Mode of Nutrition.</title>
        <authorList>
            <person name="Burns J.A."/>
            <person name="Paasch A."/>
            <person name="Narechania A."/>
            <person name="Kim E."/>
        </authorList>
    </citation>
    <scope>NUCLEOTIDE SEQUENCE [LARGE SCALE GENOMIC DNA]</scope>
    <source>
        <strain evidence="1 2">PLY_AMNH</strain>
    </source>
</reference>
<accession>A0AAE0CAE9</accession>
<evidence type="ECO:0000313" key="1">
    <source>
        <dbReference type="EMBL" id="KAK3251398.1"/>
    </source>
</evidence>
<dbReference type="Proteomes" id="UP001190700">
    <property type="component" value="Unassembled WGS sequence"/>
</dbReference>
<evidence type="ECO:0000313" key="2">
    <source>
        <dbReference type="Proteomes" id="UP001190700"/>
    </source>
</evidence>
<comment type="caution">
    <text evidence="1">The sequence shown here is derived from an EMBL/GenBank/DDBJ whole genome shotgun (WGS) entry which is preliminary data.</text>
</comment>
<proteinExistence type="predicted"/>
<name>A0AAE0CAE9_9CHLO</name>
<dbReference type="AlphaFoldDB" id="A0AAE0CAE9"/>
<gene>
    <name evidence="1" type="ORF">CYMTET_39264</name>
</gene>
<keyword evidence="2" id="KW-1185">Reference proteome</keyword>
<dbReference type="EMBL" id="LGRX02026059">
    <property type="protein sequence ID" value="KAK3251398.1"/>
    <property type="molecule type" value="Genomic_DNA"/>
</dbReference>
<sequence length="145" mass="15960">MQMYEQSVATSTATSIPLHQIFVQKQLELMVAQAWLEDNDALKQAAITLSAAAGVACAHTQMVMFEPSSSKEYDSSRQRQQQGRPVLIDEAYTRTSFHPLPPPYAPTNHLLPRNMSHLPDVPVANSVDGTLLGASIPELQTIFNI</sequence>
<organism evidence="1 2">
    <name type="scientific">Cymbomonas tetramitiformis</name>
    <dbReference type="NCBI Taxonomy" id="36881"/>
    <lineage>
        <taxon>Eukaryota</taxon>
        <taxon>Viridiplantae</taxon>
        <taxon>Chlorophyta</taxon>
        <taxon>Pyramimonadophyceae</taxon>
        <taxon>Pyramimonadales</taxon>
        <taxon>Pyramimonadaceae</taxon>
        <taxon>Cymbomonas</taxon>
    </lineage>
</organism>
<protein>
    <submittedName>
        <fullName evidence="1">Uncharacterized protein</fullName>
    </submittedName>
</protein>
<dbReference type="PANTHER" id="PTHR46503">
    <property type="entry name" value="INTER-ALPHA-TRYPSIN INHIBITOR HEAVY CHAIN-LIKE PROTEIN"/>
    <property type="match status" value="1"/>
</dbReference>
<dbReference type="PANTHER" id="PTHR46503:SF1">
    <property type="entry name" value="INTER-ALPHA-TRYPSIN INHIBITOR HEAVY CHAIN-LIKE PROTEIN"/>
    <property type="match status" value="1"/>
</dbReference>